<evidence type="ECO:0000259" key="2">
    <source>
        <dbReference type="PROSITE" id="PS51084"/>
    </source>
</evidence>
<feature type="short sequence motif" description="Histidine triad motif" evidence="1">
    <location>
        <begin position="96"/>
        <end position="100"/>
    </location>
</feature>
<feature type="domain" description="HIT" evidence="2">
    <location>
        <begin position="10"/>
        <end position="111"/>
    </location>
</feature>
<evidence type="ECO:0000313" key="4">
    <source>
        <dbReference type="Proteomes" id="UP000637632"/>
    </source>
</evidence>
<dbReference type="Gene3D" id="3.30.428.10">
    <property type="entry name" value="HIT-like"/>
    <property type="match status" value="1"/>
</dbReference>
<dbReference type="PROSITE" id="PS51084">
    <property type="entry name" value="HIT_2"/>
    <property type="match status" value="1"/>
</dbReference>
<accession>A0ABR6XC31</accession>
<dbReference type="SUPFAM" id="SSF54197">
    <property type="entry name" value="HIT-like"/>
    <property type="match status" value="1"/>
</dbReference>
<dbReference type="InterPro" id="IPR052908">
    <property type="entry name" value="AP-4-A_phosphorylase"/>
</dbReference>
<evidence type="ECO:0000313" key="3">
    <source>
        <dbReference type="EMBL" id="MBC3810437.1"/>
    </source>
</evidence>
<dbReference type="PANTHER" id="PTHR42997">
    <property type="entry name" value="HIT FAMILY HYDROLASE"/>
    <property type="match status" value="1"/>
</dbReference>
<organism evidence="3 4">
    <name type="scientific">Undibacterium aquatile</name>
    <dbReference type="NCBI Taxonomy" id="1537398"/>
    <lineage>
        <taxon>Bacteria</taxon>
        <taxon>Pseudomonadati</taxon>
        <taxon>Pseudomonadota</taxon>
        <taxon>Betaproteobacteria</taxon>
        <taxon>Burkholderiales</taxon>
        <taxon>Oxalobacteraceae</taxon>
        <taxon>Undibacterium</taxon>
    </lineage>
</organism>
<dbReference type="InterPro" id="IPR011146">
    <property type="entry name" value="HIT-like"/>
</dbReference>
<dbReference type="InterPro" id="IPR026026">
    <property type="entry name" value="HIT_Hint"/>
</dbReference>
<dbReference type="PANTHER" id="PTHR42997:SF1">
    <property type="entry name" value="AP-4-A PHOSPHORYLASE"/>
    <property type="match status" value="1"/>
</dbReference>
<reference evidence="3 4" key="1">
    <citation type="submission" date="2020-08" db="EMBL/GenBank/DDBJ databases">
        <title>Novel species isolated from subtropical streams in China.</title>
        <authorList>
            <person name="Lu H."/>
        </authorList>
    </citation>
    <scope>NUCLEOTIDE SEQUENCE [LARGE SCALE GENOMIC DNA]</scope>
    <source>
        <strain evidence="3 4">CCTCC AB 2015119</strain>
    </source>
</reference>
<keyword evidence="4" id="KW-1185">Reference proteome</keyword>
<name>A0ABR6XC31_9BURK</name>
<sequence>MSTLINRDVPPCELCEVDGGELIVKTDKLRVVLVDDANYPGFCRVIWNAHAKEMTDLSIEDRSAIMQAVCQTEQAIRDVMAPQKINLASLGNMVPHLHWHVIPRYTDDLHFPDPIWASEKKTAVDAAALNARRALLPALRTALVSRFY</sequence>
<evidence type="ECO:0000256" key="1">
    <source>
        <dbReference type="PROSITE-ProRule" id="PRU00464"/>
    </source>
</evidence>
<proteinExistence type="predicted"/>
<dbReference type="RefSeq" id="WP_190477244.1">
    <property type="nucleotide sequence ID" value="NZ_JACOFT010000001.1"/>
</dbReference>
<dbReference type="EMBL" id="JACOFT010000001">
    <property type="protein sequence ID" value="MBC3810437.1"/>
    <property type="molecule type" value="Genomic_DNA"/>
</dbReference>
<comment type="caution">
    <text evidence="3">The sequence shown here is derived from an EMBL/GenBank/DDBJ whole genome shotgun (WGS) entry which is preliminary data.</text>
</comment>
<gene>
    <name evidence="3" type="ORF">H8K26_03205</name>
</gene>
<protein>
    <submittedName>
        <fullName evidence="3">HIT family protein</fullName>
    </submittedName>
</protein>
<dbReference type="Pfam" id="PF01230">
    <property type="entry name" value="HIT"/>
    <property type="match status" value="1"/>
</dbReference>
<dbReference type="InterPro" id="IPR036265">
    <property type="entry name" value="HIT-like_sf"/>
</dbReference>
<dbReference type="PIRSF" id="PIRSF000714">
    <property type="entry name" value="HIT"/>
    <property type="match status" value="1"/>
</dbReference>
<dbReference type="Proteomes" id="UP000637632">
    <property type="component" value="Unassembled WGS sequence"/>
</dbReference>